<evidence type="ECO:0000256" key="1">
    <source>
        <dbReference type="SAM" id="Phobius"/>
    </source>
</evidence>
<evidence type="ECO:0000313" key="2">
    <source>
        <dbReference type="EMBL" id="KLO09989.1"/>
    </source>
</evidence>
<proteinExistence type="predicted"/>
<dbReference type="InParanoid" id="A0A0H2RDZ4"/>
<name>A0A0H2RDZ4_9AGAM</name>
<feature type="non-terminal residue" evidence="2">
    <location>
        <position position="1"/>
    </location>
</feature>
<keyword evidence="1" id="KW-1133">Transmembrane helix</keyword>
<evidence type="ECO:0008006" key="4">
    <source>
        <dbReference type="Google" id="ProtNLM"/>
    </source>
</evidence>
<keyword evidence="1" id="KW-0812">Transmembrane</keyword>
<accession>A0A0H2RDZ4</accession>
<dbReference type="AlphaFoldDB" id="A0A0H2RDZ4"/>
<reference evidence="2 3" key="1">
    <citation type="submission" date="2015-04" db="EMBL/GenBank/DDBJ databases">
        <title>Complete genome sequence of Schizopora paradoxa KUC8140, a cosmopolitan wood degrader in East Asia.</title>
        <authorList>
            <consortium name="DOE Joint Genome Institute"/>
            <person name="Min B."/>
            <person name="Park H."/>
            <person name="Jang Y."/>
            <person name="Kim J.-J."/>
            <person name="Kim K.H."/>
            <person name="Pangilinan J."/>
            <person name="Lipzen A."/>
            <person name="Riley R."/>
            <person name="Grigoriev I.V."/>
            <person name="Spatafora J.W."/>
            <person name="Choi I.-G."/>
        </authorList>
    </citation>
    <scope>NUCLEOTIDE SEQUENCE [LARGE SCALE GENOMIC DNA]</scope>
    <source>
        <strain evidence="2 3">KUC8140</strain>
    </source>
</reference>
<feature type="non-terminal residue" evidence="2">
    <location>
        <position position="252"/>
    </location>
</feature>
<feature type="transmembrane region" description="Helical" evidence="1">
    <location>
        <begin position="86"/>
        <end position="106"/>
    </location>
</feature>
<dbReference type="EMBL" id="KQ086039">
    <property type="protein sequence ID" value="KLO09989.1"/>
    <property type="molecule type" value="Genomic_DNA"/>
</dbReference>
<evidence type="ECO:0000313" key="3">
    <source>
        <dbReference type="Proteomes" id="UP000053477"/>
    </source>
</evidence>
<dbReference type="Proteomes" id="UP000053477">
    <property type="component" value="Unassembled WGS sequence"/>
</dbReference>
<keyword evidence="1" id="KW-0472">Membrane</keyword>
<gene>
    <name evidence="2" type="ORF">SCHPADRAFT_800499</name>
</gene>
<organism evidence="2 3">
    <name type="scientific">Schizopora paradoxa</name>
    <dbReference type="NCBI Taxonomy" id="27342"/>
    <lineage>
        <taxon>Eukaryota</taxon>
        <taxon>Fungi</taxon>
        <taxon>Dikarya</taxon>
        <taxon>Basidiomycota</taxon>
        <taxon>Agaricomycotina</taxon>
        <taxon>Agaricomycetes</taxon>
        <taxon>Hymenochaetales</taxon>
        <taxon>Schizoporaceae</taxon>
        <taxon>Schizopora</taxon>
    </lineage>
</organism>
<protein>
    <recommendedName>
        <fullName evidence="4">MARVEL domain-containing protein</fullName>
    </recommendedName>
</protein>
<dbReference type="OrthoDB" id="3352285at2759"/>
<keyword evidence="3" id="KW-1185">Reference proteome</keyword>
<sequence>GNPPPYAFVHRVYRGSLRPAVLLFSSVSAIFLLLWGIACFRDISIDKKNAPKLQTFDIVLGILYLVSCVIEVLGIGAALLQKLPMIRIFTFLSIGAALIVIAAELLRVVLHFVFKHDLINECITLATGQTVVTRFGIWGPTTSHTLSQGDATSFCNDAWSHDSFSEIAWFIVALIASLFFASINYSYYRQMLDPSSPVNASRAPSAQARAAGGFGAQPSHYTPPYAFGGADSTANLGYAAPQYAPPAGPPPA</sequence>
<feature type="transmembrane region" description="Helical" evidence="1">
    <location>
        <begin position="58"/>
        <end position="80"/>
    </location>
</feature>
<feature type="transmembrane region" description="Helical" evidence="1">
    <location>
        <begin position="20"/>
        <end position="38"/>
    </location>
</feature>
<feature type="transmembrane region" description="Helical" evidence="1">
    <location>
        <begin position="167"/>
        <end position="187"/>
    </location>
</feature>